<dbReference type="AlphaFoldDB" id="C6H5W9"/>
<gene>
    <name evidence="2" type="ORF">HCDG_01820</name>
</gene>
<organism evidence="2 3">
    <name type="scientific">Ajellomyces capsulatus (strain H143)</name>
    <name type="common">Darling's disease fungus</name>
    <name type="synonym">Histoplasma capsulatum</name>
    <dbReference type="NCBI Taxonomy" id="544712"/>
    <lineage>
        <taxon>Eukaryota</taxon>
        <taxon>Fungi</taxon>
        <taxon>Dikarya</taxon>
        <taxon>Ascomycota</taxon>
        <taxon>Pezizomycotina</taxon>
        <taxon>Eurotiomycetes</taxon>
        <taxon>Eurotiomycetidae</taxon>
        <taxon>Onygenales</taxon>
        <taxon>Ajellomycetaceae</taxon>
        <taxon>Histoplasma</taxon>
    </lineage>
</organism>
<name>C6H5W9_AJECH</name>
<protein>
    <submittedName>
        <fullName evidence="2">Uncharacterized protein</fullName>
    </submittedName>
</protein>
<dbReference type="OrthoDB" id="10442928at2759"/>
<sequence>MPPMLSQASKGALTFFLAFDDWSGCTEGRAACCMAPLKKVISRDPPSSGFQFRVGGLPPISQAHSSINNDSTKHERYPRCETSYPWPDGRPQPWKRCRRKDIEIINRVSWSSGMVASYLSCGSTSVQCET</sequence>
<dbReference type="EMBL" id="GG692420">
    <property type="protein sequence ID" value="EER43790.1"/>
    <property type="molecule type" value="Genomic_DNA"/>
</dbReference>
<evidence type="ECO:0000313" key="3">
    <source>
        <dbReference type="Proteomes" id="UP000002624"/>
    </source>
</evidence>
<evidence type="ECO:0000256" key="1">
    <source>
        <dbReference type="SAM" id="MobiDB-lite"/>
    </source>
</evidence>
<evidence type="ECO:0000313" key="2">
    <source>
        <dbReference type="EMBL" id="EER43790.1"/>
    </source>
</evidence>
<dbReference type="Proteomes" id="UP000002624">
    <property type="component" value="Unassembled WGS sequence"/>
</dbReference>
<dbReference type="VEuPathDB" id="FungiDB:HCDG_01820"/>
<accession>C6H5W9</accession>
<dbReference type="OMA" id="HERYPRC"/>
<reference evidence="3" key="1">
    <citation type="submission" date="2009-05" db="EMBL/GenBank/DDBJ databases">
        <title>The genome sequence of Ajellomyces capsulatus strain H143.</title>
        <authorList>
            <person name="Champion M."/>
            <person name="Cuomo C.A."/>
            <person name="Ma L.-J."/>
            <person name="Henn M.R."/>
            <person name="Sil A."/>
            <person name="Goldman B."/>
            <person name="Young S.K."/>
            <person name="Kodira C.D."/>
            <person name="Zeng Q."/>
            <person name="Koehrsen M."/>
            <person name="Alvarado L."/>
            <person name="Berlin A.M."/>
            <person name="Borenstein D."/>
            <person name="Chen Z."/>
            <person name="Engels R."/>
            <person name="Freedman E."/>
            <person name="Gellesch M."/>
            <person name="Goldberg J."/>
            <person name="Griggs A."/>
            <person name="Gujja S."/>
            <person name="Heiman D.I."/>
            <person name="Hepburn T.A."/>
            <person name="Howarth C."/>
            <person name="Jen D."/>
            <person name="Larson L."/>
            <person name="Lewis B."/>
            <person name="Mehta T."/>
            <person name="Park D."/>
            <person name="Pearson M."/>
            <person name="Roberts A."/>
            <person name="Saif S."/>
            <person name="Shea T.D."/>
            <person name="Shenoy N."/>
            <person name="Sisk P."/>
            <person name="Stolte C."/>
            <person name="Sykes S."/>
            <person name="Walk T."/>
            <person name="White J."/>
            <person name="Yandava C."/>
            <person name="Klein B."/>
            <person name="McEwen J.G."/>
            <person name="Puccia R."/>
            <person name="Goldman G.H."/>
            <person name="Felipe M.S."/>
            <person name="Nino-Vega G."/>
            <person name="San-Blas G."/>
            <person name="Taylor J.W."/>
            <person name="Mendoza L."/>
            <person name="Galagan J.E."/>
            <person name="Nusbaum C."/>
            <person name="Birren B.W."/>
        </authorList>
    </citation>
    <scope>NUCLEOTIDE SEQUENCE [LARGE SCALE GENOMIC DNA]</scope>
    <source>
        <strain evidence="3">H143</strain>
    </source>
</reference>
<dbReference type="HOGENOM" id="CLU_1958933_0_0_1"/>
<feature type="region of interest" description="Disordered" evidence="1">
    <location>
        <begin position="61"/>
        <end position="84"/>
    </location>
</feature>
<proteinExistence type="predicted"/>